<name>R7UQE2_CAPTE</name>
<dbReference type="EMBL" id="AMQN01001061">
    <property type="status" value="NOT_ANNOTATED_CDS"/>
    <property type="molecule type" value="Genomic_DNA"/>
</dbReference>
<sequence>MLLLLRLLAGTWISLLLFVRLLRPWLRALLHMGRHCVYPCLAQPHERLISAVLPEQCLPLLLAPLPPISALIPLTRRDIDSTHDVHFVHVITLPCDDAIRCTQQAHYAGFSILVHGRFGVKYYVQCACVAFTKAGLAYNPYMFSTNSACRPIHLNTLVAEDTGGDMQMWADNQNWQSTEKPHTKNEDCNACASNIFVLGGIDVNDMISHDEAESDGLRCQRHVQKMYVGFIGTVFFAYPEEGDIDNVDLGDVENHVPMSSKLGDHWDRSTGVRNIVLDK</sequence>
<protein>
    <submittedName>
        <fullName evidence="1 2">Uncharacterized protein</fullName>
    </submittedName>
</protein>
<dbReference type="Proteomes" id="UP000014760">
    <property type="component" value="Unassembled WGS sequence"/>
</dbReference>
<accession>R7UQE2</accession>
<dbReference type="AlphaFoldDB" id="R7UQE2"/>
<keyword evidence="3" id="KW-1185">Reference proteome</keyword>
<organism evidence="1">
    <name type="scientific">Capitella teleta</name>
    <name type="common">Polychaete worm</name>
    <dbReference type="NCBI Taxonomy" id="283909"/>
    <lineage>
        <taxon>Eukaryota</taxon>
        <taxon>Metazoa</taxon>
        <taxon>Spiralia</taxon>
        <taxon>Lophotrochozoa</taxon>
        <taxon>Annelida</taxon>
        <taxon>Polychaeta</taxon>
        <taxon>Sedentaria</taxon>
        <taxon>Scolecida</taxon>
        <taxon>Capitellidae</taxon>
        <taxon>Capitella</taxon>
    </lineage>
</organism>
<evidence type="ECO:0000313" key="1">
    <source>
        <dbReference type="EMBL" id="ELU08333.1"/>
    </source>
</evidence>
<reference evidence="2" key="3">
    <citation type="submission" date="2015-06" db="UniProtKB">
        <authorList>
            <consortium name="EnsemblMetazoa"/>
        </authorList>
    </citation>
    <scope>IDENTIFICATION</scope>
</reference>
<dbReference type="EnsemblMetazoa" id="CapteT213233">
    <property type="protein sequence ID" value="CapteP213233"/>
    <property type="gene ID" value="CapteG213233"/>
</dbReference>
<reference evidence="1 3" key="2">
    <citation type="journal article" date="2013" name="Nature">
        <title>Insights into bilaterian evolution from three spiralian genomes.</title>
        <authorList>
            <person name="Simakov O."/>
            <person name="Marletaz F."/>
            <person name="Cho S.J."/>
            <person name="Edsinger-Gonzales E."/>
            <person name="Havlak P."/>
            <person name="Hellsten U."/>
            <person name="Kuo D.H."/>
            <person name="Larsson T."/>
            <person name="Lv J."/>
            <person name="Arendt D."/>
            <person name="Savage R."/>
            <person name="Osoegawa K."/>
            <person name="de Jong P."/>
            <person name="Grimwood J."/>
            <person name="Chapman J.A."/>
            <person name="Shapiro H."/>
            <person name="Aerts A."/>
            <person name="Otillar R.P."/>
            <person name="Terry A.Y."/>
            <person name="Boore J.L."/>
            <person name="Grigoriev I.V."/>
            <person name="Lindberg D.R."/>
            <person name="Seaver E.C."/>
            <person name="Weisblat D.A."/>
            <person name="Putnam N.H."/>
            <person name="Rokhsar D.S."/>
        </authorList>
    </citation>
    <scope>NUCLEOTIDE SEQUENCE</scope>
    <source>
        <strain evidence="1 3">I ESC-2004</strain>
    </source>
</reference>
<gene>
    <name evidence="1" type="ORF">CAPTEDRAFT_213233</name>
</gene>
<dbReference type="HOGENOM" id="CLU_998337_0_0_1"/>
<proteinExistence type="predicted"/>
<evidence type="ECO:0000313" key="2">
    <source>
        <dbReference type="EnsemblMetazoa" id="CapteP213233"/>
    </source>
</evidence>
<dbReference type="EMBL" id="KB299137">
    <property type="protein sequence ID" value="ELU08333.1"/>
    <property type="molecule type" value="Genomic_DNA"/>
</dbReference>
<reference evidence="3" key="1">
    <citation type="submission" date="2012-12" db="EMBL/GenBank/DDBJ databases">
        <authorList>
            <person name="Hellsten U."/>
            <person name="Grimwood J."/>
            <person name="Chapman J.A."/>
            <person name="Shapiro H."/>
            <person name="Aerts A."/>
            <person name="Otillar R.P."/>
            <person name="Terry A.Y."/>
            <person name="Boore J.L."/>
            <person name="Simakov O."/>
            <person name="Marletaz F."/>
            <person name="Cho S.-J."/>
            <person name="Edsinger-Gonzales E."/>
            <person name="Havlak P."/>
            <person name="Kuo D.-H."/>
            <person name="Larsson T."/>
            <person name="Lv J."/>
            <person name="Arendt D."/>
            <person name="Savage R."/>
            <person name="Osoegawa K."/>
            <person name="de Jong P."/>
            <person name="Lindberg D.R."/>
            <person name="Seaver E.C."/>
            <person name="Weisblat D.A."/>
            <person name="Putnam N.H."/>
            <person name="Grigoriev I.V."/>
            <person name="Rokhsar D.S."/>
        </authorList>
    </citation>
    <scope>NUCLEOTIDE SEQUENCE</scope>
    <source>
        <strain evidence="3">I ESC-2004</strain>
    </source>
</reference>
<evidence type="ECO:0000313" key="3">
    <source>
        <dbReference type="Proteomes" id="UP000014760"/>
    </source>
</evidence>